<dbReference type="NCBIfam" id="TIGR00254">
    <property type="entry name" value="GGDEF"/>
    <property type="match status" value="1"/>
</dbReference>
<dbReference type="InterPro" id="IPR029787">
    <property type="entry name" value="Nucleotide_cyclase"/>
</dbReference>
<dbReference type="RefSeq" id="WP_058963866.1">
    <property type="nucleotide sequence ID" value="NZ_CABKVM010000015.1"/>
</dbReference>
<dbReference type="Proteomes" id="UP000295184">
    <property type="component" value="Unassembled WGS sequence"/>
</dbReference>
<proteinExistence type="predicted"/>
<dbReference type="STRING" id="1650663.GCA_001486665_01420"/>
<dbReference type="Gene3D" id="3.30.70.270">
    <property type="match status" value="1"/>
</dbReference>
<dbReference type="SMART" id="SM00267">
    <property type="entry name" value="GGDEF"/>
    <property type="match status" value="1"/>
</dbReference>
<dbReference type="Pfam" id="PF00990">
    <property type="entry name" value="GGDEF"/>
    <property type="match status" value="1"/>
</dbReference>
<dbReference type="PANTHER" id="PTHR46663">
    <property type="entry name" value="DIGUANYLATE CYCLASE DGCT-RELATED"/>
    <property type="match status" value="1"/>
</dbReference>
<dbReference type="CDD" id="cd01949">
    <property type="entry name" value="GGDEF"/>
    <property type="match status" value="1"/>
</dbReference>
<dbReference type="SUPFAM" id="SSF55073">
    <property type="entry name" value="Nucleotide cyclase"/>
    <property type="match status" value="1"/>
</dbReference>
<sequence>MNVTNVLKEFTDTLLFEYDCDSARLEFTPAAPAVLGLPDLLPLRGDAGGRGLTEAADKLRRLLRAARPGGPVIKAEVAFLGQDGQIWVYLCRCKALKGVRGAGGRIVGKLTDITERFDREQDLLRRASMDVLTGVYNRSAEEMISRRLKKVGGGVLFMIDLDDFKQINDTLGHSVGDQVLVAVSDVLKHLFRAGDIVARVGGDEFVVFLESPLDPDLMARRAQMILTHLERISLPQLNGPVKASIGVALSPPVQPDYAALHLAADQAMYESKRTQKNSFRLHVPAEMQTQNT</sequence>
<dbReference type="InterPro" id="IPR000160">
    <property type="entry name" value="GGDEF_dom"/>
</dbReference>
<feature type="domain" description="GGDEF" evidence="1">
    <location>
        <begin position="152"/>
        <end position="284"/>
    </location>
</feature>
<gene>
    <name evidence="2" type="ORF">EDD77_12831</name>
</gene>
<accession>A0A4R1QJI6</accession>
<name>A0A4R1QJI6_9FIRM</name>
<dbReference type="SUPFAM" id="SSF55785">
    <property type="entry name" value="PYP-like sensor domain (PAS domain)"/>
    <property type="match status" value="1"/>
</dbReference>
<dbReference type="InterPro" id="IPR043128">
    <property type="entry name" value="Rev_trsase/Diguanyl_cyclase"/>
</dbReference>
<dbReference type="PROSITE" id="PS50887">
    <property type="entry name" value="GGDEF"/>
    <property type="match status" value="1"/>
</dbReference>
<protein>
    <submittedName>
        <fullName evidence="2">Diguanylate cyclase (GGDEF)-like protein</fullName>
    </submittedName>
</protein>
<dbReference type="OrthoDB" id="9804955at2"/>
<organism evidence="2 3">
    <name type="scientific">Allofournierella massiliensis</name>
    <dbReference type="NCBI Taxonomy" id="1650663"/>
    <lineage>
        <taxon>Bacteria</taxon>
        <taxon>Bacillati</taxon>
        <taxon>Bacillota</taxon>
        <taxon>Clostridia</taxon>
        <taxon>Eubacteriales</taxon>
        <taxon>Oscillospiraceae</taxon>
        <taxon>Allofournierella</taxon>
    </lineage>
</organism>
<reference evidence="2 3" key="1">
    <citation type="submission" date="2019-03" db="EMBL/GenBank/DDBJ databases">
        <title>Genomic Encyclopedia of Type Strains, Phase IV (KMG-IV): sequencing the most valuable type-strain genomes for metagenomic binning, comparative biology and taxonomic classification.</title>
        <authorList>
            <person name="Goeker M."/>
        </authorList>
    </citation>
    <scope>NUCLEOTIDE SEQUENCE [LARGE SCALE GENOMIC DNA]</scope>
    <source>
        <strain evidence="2 3">DSM 100451</strain>
    </source>
</reference>
<dbReference type="EMBL" id="SLUM01000028">
    <property type="protein sequence ID" value="TCL53706.1"/>
    <property type="molecule type" value="Genomic_DNA"/>
</dbReference>
<comment type="caution">
    <text evidence="2">The sequence shown here is derived from an EMBL/GenBank/DDBJ whole genome shotgun (WGS) entry which is preliminary data.</text>
</comment>
<evidence type="ECO:0000313" key="2">
    <source>
        <dbReference type="EMBL" id="TCL53706.1"/>
    </source>
</evidence>
<evidence type="ECO:0000313" key="3">
    <source>
        <dbReference type="Proteomes" id="UP000295184"/>
    </source>
</evidence>
<dbReference type="InterPro" id="IPR052163">
    <property type="entry name" value="DGC-Regulatory_Protein"/>
</dbReference>
<evidence type="ECO:0000259" key="1">
    <source>
        <dbReference type="PROSITE" id="PS50887"/>
    </source>
</evidence>
<dbReference type="AlphaFoldDB" id="A0A4R1QJI6"/>
<dbReference type="InterPro" id="IPR035965">
    <property type="entry name" value="PAS-like_dom_sf"/>
</dbReference>
<dbReference type="PANTHER" id="PTHR46663:SF2">
    <property type="entry name" value="GGDEF DOMAIN-CONTAINING PROTEIN"/>
    <property type="match status" value="1"/>
</dbReference>